<evidence type="ECO:0000256" key="1">
    <source>
        <dbReference type="SAM" id="MobiDB-lite"/>
    </source>
</evidence>
<feature type="region of interest" description="Disordered" evidence="1">
    <location>
        <begin position="1"/>
        <end position="22"/>
    </location>
</feature>
<keyword evidence="2" id="KW-0472">Membrane</keyword>
<reference evidence="3 4" key="1">
    <citation type="journal article" date="2018" name="Nat. Ecol. Evol.">
        <title>Pezizomycetes genomes reveal the molecular basis of ectomycorrhizal truffle lifestyle.</title>
        <authorList>
            <person name="Murat C."/>
            <person name="Payen T."/>
            <person name="Noel B."/>
            <person name="Kuo A."/>
            <person name="Morin E."/>
            <person name="Chen J."/>
            <person name="Kohler A."/>
            <person name="Krizsan K."/>
            <person name="Balestrini R."/>
            <person name="Da Silva C."/>
            <person name="Montanini B."/>
            <person name="Hainaut M."/>
            <person name="Levati E."/>
            <person name="Barry K.W."/>
            <person name="Belfiori B."/>
            <person name="Cichocki N."/>
            <person name="Clum A."/>
            <person name="Dockter R.B."/>
            <person name="Fauchery L."/>
            <person name="Guy J."/>
            <person name="Iotti M."/>
            <person name="Le Tacon F."/>
            <person name="Lindquist E.A."/>
            <person name="Lipzen A."/>
            <person name="Malagnac F."/>
            <person name="Mello A."/>
            <person name="Molinier V."/>
            <person name="Miyauchi S."/>
            <person name="Poulain J."/>
            <person name="Riccioni C."/>
            <person name="Rubini A."/>
            <person name="Sitrit Y."/>
            <person name="Splivallo R."/>
            <person name="Traeger S."/>
            <person name="Wang M."/>
            <person name="Zifcakova L."/>
            <person name="Wipf D."/>
            <person name="Zambonelli A."/>
            <person name="Paolocci F."/>
            <person name="Nowrousian M."/>
            <person name="Ottonello S."/>
            <person name="Baldrian P."/>
            <person name="Spatafora J.W."/>
            <person name="Henrissat B."/>
            <person name="Nagy L.G."/>
            <person name="Aury J.M."/>
            <person name="Wincker P."/>
            <person name="Grigoriev I.V."/>
            <person name="Bonfante P."/>
            <person name="Martin F.M."/>
        </authorList>
    </citation>
    <scope>NUCLEOTIDE SEQUENCE [LARGE SCALE GENOMIC DNA]</scope>
    <source>
        <strain evidence="3 4">CCBAS932</strain>
    </source>
</reference>
<feature type="transmembrane region" description="Helical" evidence="2">
    <location>
        <begin position="282"/>
        <end position="315"/>
    </location>
</feature>
<dbReference type="Pfam" id="PF20246">
    <property type="entry name" value="DUF6601"/>
    <property type="match status" value="1"/>
</dbReference>
<proteinExistence type="predicted"/>
<dbReference type="AlphaFoldDB" id="A0A3N4L3X6"/>
<dbReference type="InParanoid" id="A0A3N4L3X6"/>
<dbReference type="EMBL" id="ML119110">
    <property type="protein sequence ID" value="RPB16222.1"/>
    <property type="molecule type" value="Genomic_DNA"/>
</dbReference>
<keyword evidence="2" id="KW-1133">Transmembrane helix</keyword>
<dbReference type="PANTHER" id="PTHR34414:SF1">
    <property type="entry name" value="SUBTILISIN-LIKE SERINE PROTEASE"/>
    <property type="match status" value="1"/>
</dbReference>
<organism evidence="3 4">
    <name type="scientific">Morchella conica CCBAS932</name>
    <dbReference type="NCBI Taxonomy" id="1392247"/>
    <lineage>
        <taxon>Eukaryota</taxon>
        <taxon>Fungi</taxon>
        <taxon>Dikarya</taxon>
        <taxon>Ascomycota</taxon>
        <taxon>Pezizomycotina</taxon>
        <taxon>Pezizomycetes</taxon>
        <taxon>Pezizales</taxon>
        <taxon>Morchellaceae</taxon>
        <taxon>Morchella</taxon>
    </lineage>
</organism>
<evidence type="ECO:0000256" key="2">
    <source>
        <dbReference type="SAM" id="Phobius"/>
    </source>
</evidence>
<dbReference type="OrthoDB" id="5086500at2759"/>
<keyword evidence="2" id="KW-0812">Transmembrane</keyword>
<dbReference type="Proteomes" id="UP000277580">
    <property type="component" value="Unassembled WGS sequence"/>
</dbReference>
<gene>
    <name evidence="3" type="ORF">P167DRAFT_501085</name>
</gene>
<name>A0A3N4L3X6_9PEZI</name>
<accession>A0A3N4L3X6</accession>
<evidence type="ECO:0000313" key="4">
    <source>
        <dbReference type="Proteomes" id="UP000277580"/>
    </source>
</evidence>
<dbReference type="InterPro" id="IPR046536">
    <property type="entry name" value="DUF6601"/>
</dbReference>
<evidence type="ECO:0000313" key="3">
    <source>
        <dbReference type="EMBL" id="RPB16222.1"/>
    </source>
</evidence>
<feature type="transmembrane region" description="Helical" evidence="2">
    <location>
        <begin position="245"/>
        <end position="262"/>
    </location>
</feature>
<sequence length="335" mass="38458">MNPSSPITSSVGNSSKQASISPYQSGQLDCPFNSKVSSLETEALILRPIHKTIKDFLTDELSVSRLNKISKYLWLAGSGKVRPLHHQIVTEREIIITESVELHLCWQKTRMYIKPLPKFLLDHDFFVANLCSTTNMKDEKWTLHANACGFLKSYTQLIVHESDFRIAQAGMLIPEKLTWDDWRKYSAEVDKYICDHEGQLRLNSRYKFGELRIQRLNFIYKFRIKEARGFYYGYTSYETFFRTNFGWMALVFAYFSIVLSALQTSLTTYNAEENHPLHMSAYWFGVAVVLAVAGSTVTLVALFVIMVLDNLVFAVKAWKKKRDIKKPSNSGASNV</sequence>
<dbReference type="PANTHER" id="PTHR34414">
    <property type="entry name" value="HET DOMAIN-CONTAINING PROTEIN-RELATED"/>
    <property type="match status" value="1"/>
</dbReference>
<dbReference type="STRING" id="1392247.A0A3N4L3X6"/>
<protein>
    <submittedName>
        <fullName evidence="3">Uncharacterized protein</fullName>
    </submittedName>
</protein>
<keyword evidence="4" id="KW-1185">Reference proteome</keyword>